<dbReference type="PANTHER" id="PTHR48112">
    <property type="entry name" value="HIGH MOBILITY GROUP PROTEIN DSP1"/>
    <property type="match status" value="1"/>
</dbReference>
<comment type="caution">
    <text evidence="5">The sequence shown here is derived from an EMBL/GenBank/DDBJ whole genome shotgun (WGS) entry which is preliminary data.</text>
</comment>
<evidence type="ECO:0000256" key="1">
    <source>
        <dbReference type="ARBA" id="ARBA00023125"/>
    </source>
</evidence>
<dbReference type="Pfam" id="PF00505">
    <property type="entry name" value="HMG_box"/>
    <property type="match status" value="1"/>
</dbReference>
<dbReference type="VEuPathDB" id="FungiDB:AAP_05143"/>
<gene>
    <name evidence="5" type="ORF">AAP_05143</name>
</gene>
<evidence type="ECO:0000313" key="6">
    <source>
        <dbReference type="Proteomes" id="UP000242877"/>
    </source>
</evidence>
<dbReference type="Proteomes" id="UP000242877">
    <property type="component" value="Unassembled WGS sequence"/>
</dbReference>
<organism evidence="5 6">
    <name type="scientific">Ascosphaera apis ARSEF 7405</name>
    <dbReference type="NCBI Taxonomy" id="392613"/>
    <lineage>
        <taxon>Eukaryota</taxon>
        <taxon>Fungi</taxon>
        <taxon>Dikarya</taxon>
        <taxon>Ascomycota</taxon>
        <taxon>Pezizomycotina</taxon>
        <taxon>Eurotiomycetes</taxon>
        <taxon>Eurotiomycetidae</taxon>
        <taxon>Onygenales</taxon>
        <taxon>Ascosphaeraceae</taxon>
        <taxon>Ascosphaera</taxon>
    </lineage>
</organism>
<feature type="DNA-binding region" description="HMG box" evidence="2">
    <location>
        <begin position="250"/>
        <end position="316"/>
    </location>
</feature>
<proteinExistence type="predicted"/>
<dbReference type="GO" id="GO:0003677">
    <property type="term" value="F:DNA binding"/>
    <property type="evidence" value="ECO:0007669"/>
    <property type="project" value="UniProtKB-UniRule"/>
</dbReference>
<dbReference type="Gene3D" id="1.10.30.10">
    <property type="entry name" value="High mobility group box domain"/>
    <property type="match status" value="2"/>
</dbReference>
<evidence type="ECO:0000313" key="5">
    <source>
        <dbReference type="EMBL" id="KZZ88083.1"/>
    </source>
</evidence>
<feature type="region of interest" description="Disordered" evidence="3">
    <location>
        <begin position="59"/>
        <end position="124"/>
    </location>
</feature>
<feature type="domain" description="HMG box" evidence="4">
    <location>
        <begin position="250"/>
        <end position="316"/>
    </location>
</feature>
<dbReference type="GO" id="GO:0005634">
    <property type="term" value="C:nucleus"/>
    <property type="evidence" value="ECO:0007669"/>
    <property type="project" value="UniProtKB-UniRule"/>
</dbReference>
<name>A0A162I3F5_9EURO</name>
<evidence type="ECO:0000256" key="3">
    <source>
        <dbReference type="SAM" id="MobiDB-lite"/>
    </source>
</evidence>
<dbReference type="InterPro" id="IPR050342">
    <property type="entry name" value="HMGB"/>
</dbReference>
<keyword evidence="2" id="KW-0539">Nucleus</keyword>
<dbReference type="CDD" id="cd00084">
    <property type="entry name" value="HMG-box_SF"/>
    <property type="match status" value="1"/>
</dbReference>
<keyword evidence="1 2" id="KW-0238">DNA-binding</keyword>
<dbReference type="InterPro" id="IPR009071">
    <property type="entry name" value="HMG_box_dom"/>
</dbReference>
<dbReference type="SMART" id="SM00398">
    <property type="entry name" value="HMG"/>
    <property type="match status" value="2"/>
</dbReference>
<dbReference type="PROSITE" id="PS50118">
    <property type="entry name" value="HMG_BOX_2"/>
    <property type="match status" value="1"/>
</dbReference>
<keyword evidence="6" id="KW-1185">Reference proteome</keyword>
<dbReference type="OrthoDB" id="1919336at2759"/>
<feature type="compositionally biased region" description="Basic residues" evidence="3">
    <location>
        <begin position="87"/>
        <end position="124"/>
    </location>
</feature>
<sequence length="327" mass="36698">MSFTLIPRTRVIFRWATQASRSAVAHNAFASLISRSSTASPARATLAALQRCGYATATATKRATKPRATAAKRTATTGRKTASGKTVAKRAPAKKTKTAAKKSVAKKPVRKAKKVAKKPVKPKKKVLTERQKELLAKKKLRDEVAELKVKALTPPEKLPDTNMSLYVKEHVNGTNDFKKAAQQYKDLPEHQVQDLSRRAAANKRANAEAYKRWIETLTPLQVKDANQARRRLNTLLKKQAYRPLHDDRLVTRPRSGYVLFFKDHFAAQAQPEDKAATVAGRIGMMWRNLGAAEKEKYTSLAQQDRARYINEYKHLYGEEPRVLRATA</sequence>
<dbReference type="AlphaFoldDB" id="A0A162I3F5"/>
<evidence type="ECO:0000256" key="2">
    <source>
        <dbReference type="PROSITE-ProRule" id="PRU00267"/>
    </source>
</evidence>
<feature type="compositionally biased region" description="Low complexity" evidence="3">
    <location>
        <begin position="59"/>
        <end position="86"/>
    </location>
</feature>
<reference evidence="5 6" key="1">
    <citation type="journal article" date="2016" name="Genome Biol. Evol.">
        <title>Divergent and convergent evolution of fungal pathogenicity.</title>
        <authorList>
            <person name="Shang Y."/>
            <person name="Xiao G."/>
            <person name="Zheng P."/>
            <person name="Cen K."/>
            <person name="Zhan S."/>
            <person name="Wang C."/>
        </authorList>
    </citation>
    <scope>NUCLEOTIDE SEQUENCE [LARGE SCALE GENOMIC DNA]</scope>
    <source>
        <strain evidence="5 6">ARSEF 7405</strain>
    </source>
</reference>
<dbReference type="SUPFAM" id="SSF47095">
    <property type="entry name" value="HMG-box"/>
    <property type="match status" value="2"/>
</dbReference>
<evidence type="ECO:0000259" key="4">
    <source>
        <dbReference type="PROSITE" id="PS50118"/>
    </source>
</evidence>
<dbReference type="EMBL" id="AZGZ01000028">
    <property type="protein sequence ID" value="KZZ88083.1"/>
    <property type="molecule type" value="Genomic_DNA"/>
</dbReference>
<dbReference type="InterPro" id="IPR036910">
    <property type="entry name" value="HMG_box_dom_sf"/>
</dbReference>
<protein>
    <submittedName>
        <fullName evidence="5">High mobility group, superfamily</fullName>
    </submittedName>
</protein>
<accession>A0A162I3F5</accession>